<organism evidence="2 3">
    <name type="scientific">Rhizoctonia solani</name>
    <dbReference type="NCBI Taxonomy" id="456999"/>
    <lineage>
        <taxon>Eukaryota</taxon>
        <taxon>Fungi</taxon>
        <taxon>Dikarya</taxon>
        <taxon>Basidiomycota</taxon>
        <taxon>Agaricomycotina</taxon>
        <taxon>Agaricomycetes</taxon>
        <taxon>Cantharellales</taxon>
        <taxon>Ceratobasidiaceae</taxon>
        <taxon>Rhizoctonia</taxon>
    </lineage>
</organism>
<protein>
    <submittedName>
        <fullName evidence="2">Uncharacterized protein</fullName>
    </submittedName>
</protein>
<comment type="caution">
    <text evidence="2">The sequence shown here is derived from an EMBL/GenBank/DDBJ whole genome shotgun (WGS) entry which is preliminary data.</text>
</comment>
<proteinExistence type="predicted"/>
<dbReference type="EMBL" id="CAJMXA010001688">
    <property type="protein sequence ID" value="CAE6467857.1"/>
    <property type="molecule type" value="Genomic_DNA"/>
</dbReference>
<gene>
    <name evidence="2" type="ORF">RDB_LOCUS70819</name>
</gene>
<reference evidence="2" key="1">
    <citation type="submission" date="2021-01" db="EMBL/GenBank/DDBJ databases">
        <authorList>
            <person name="Kaushik A."/>
        </authorList>
    </citation>
    <scope>NUCLEOTIDE SEQUENCE</scope>
    <source>
        <strain evidence="2">AG6-10EEA</strain>
    </source>
</reference>
<name>A0A8H3BZ63_9AGAM</name>
<dbReference type="Proteomes" id="UP000663853">
    <property type="component" value="Unassembled WGS sequence"/>
</dbReference>
<dbReference type="AlphaFoldDB" id="A0A8H3BZ63"/>
<evidence type="ECO:0000256" key="1">
    <source>
        <dbReference type="SAM" id="MobiDB-lite"/>
    </source>
</evidence>
<evidence type="ECO:0000313" key="2">
    <source>
        <dbReference type="EMBL" id="CAE6467857.1"/>
    </source>
</evidence>
<accession>A0A8H3BZ63</accession>
<evidence type="ECO:0000313" key="3">
    <source>
        <dbReference type="Proteomes" id="UP000663853"/>
    </source>
</evidence>
<feature type="region of interest" description="Disordered" evidence="1">
    <location>
        <begin position="143"/>
        <end position="170"/>
    </location>
</feature>
<feature type="compositionally biased region" description="Basic residues" evidence="1">
    <location>
        <begin position="143"/>
        <end position="152"/>
    </location>
</feature>
<sequence>MSAALREAFRGNVFPSIQKIILPAYTHEILRCCPEIREVTCNDGDDTRLVGALVYNGSKKLEVLRGIYGGPSTMKRLSALGPPLRCIEVSEIPKMVPIYSTFPDLSVIELNSRELEGNPIGGPVEDDIKLAENILRACAQYKPGKKGGKSYHKAADDSVPEPGSPDPEPRVVRLRKFITLPYDHNESPEEYIPFKIEEVPVDVTLEHSG</sequence>